<dbReference type="RefSeq" id="WP_055277712.1">
    <property type="nucleotide sequence ID" value="NZ_CYZV01000039.1"/>
</dbReference>
<dbReference type="PANTHER" id="PTHR31750">
    <property type="entry name" value="PROTEIN STAY-GREEN 1, CHLOROPLASTIC-RELATED"/>
    <property type="match status" value="1"/>
</dbReference>
<evidence type="ECO:0000256" key="1">
    <source>
        <dbReference type="ARBA" id="ARBA00022946"/>
    </source>
</evidence>
<dbReference type="EMBL" id="CYZV01000039">
    <property type="protein sequence ID" value="CUO68106.1"/>
    <property type="molecule type" value="Genomic_DNA"/>
</dbReference>
<accession>A0A174H441</accession>
<dbReference type="Proteomes" id="UP000095558">
    <property type="component" value="Unassembled WGS sequence"/>
</dbReference>
<feature type="domain" description="Staygreen protein" evidence="2">
    <location>
        <begin position="3"/>
        <end position="147"/>
    </location>
</feature>
<dbReference type="PANTHER" id="PTHR31750:SF4">
    <property type="entry name" value="LP06106P"/>
    <property type="match status" value="1"/>
</dbReference>
<gene>
    <name evidence="3" type="ORF">ERS852470_03049</name>
</gene>
<sequence length="151" mass="18254">MFKFNPKKLKVIYRDEVDRNKLEIPRKYTLTHSDRTGNLFLTIGKTYDYKSINYNIRDEVLAFWEKSDKYYLKVKLEVDNGSSLPKIIIRNKIFREDLPLALNAIVYGDKMLFENNKMLYKAHIIVYFKSKNEKYNVIEDWGEIKDYKYKE</sequence>
<organism evidence="3 4">
    <name type="scientific">Clostridium disporicum</name>
    <dbReference type="NCBI Taxonomy" id="84024"/>
    <lineage>
        <taxon>Bacteria</taxon>
        <taxon>Bacillati</taxon>
        <taxon>Bacillota</taxon>
        <taxon>Clostridia</taxon>
        <taxon>Eubacteriales</taxon>
        <taxon>Clostridiaceae</taxon>
        <taxon>Clostridium</taxon>
    </lineage>
</organism>
<dbReference type="InterPro" id="IPR024438">
    <property type="entry name" value="Staygreen"/>
</dbReference>
<keyword evidence="1" id="KW-0809">Transit peptide</keyword>
<dbReference type="Pfam" id="PF12638">
    <property type="entry name" value="Staygreen"/>
    <property type="match status" value="1"/>
</dbReference>
<evidence type="ECO:0000313" key="4">
    <source>
        <dbReference type="Proteomes" id="UP000095558"/>
    </source>
</evidence>
<dbReference type="OrthoDB" id="1684395at2"/>
<dbReference type="AlphaFoldDB" id="A0A174H441"/>
<evidence type="ECO:0000313" key="3">
    <source>
        <dbReference type="EMBL" id="CUO68106.1"/>
    </source>
</evidence>
<proteinExistence type="predicted"/>
<protein>
    <submittedName>
        <fullName evidence="3">Staygreen protein</fullName>
    </submittedName>
</protein>
<reference evidence="3 4" key="1">
    <citation type="submission" date="2015-09" db="EMBL/GenBank/DDBJ databases">
        <authorList>
            <consortium name="Pathogen Informatics"/>
        </authorList>
    </citation>
    <scope>NUCLEOTIDE SEQUENCE [LARGE SCALE GENOMIC DNA]</scope>
    <source>
        <strain evidence="3 4">2789STDY5834855</strain>
    </source>
</reference>
<evidence type="ECO:0000259" key="2">
    <source>
        <dbReference type="Pfam" id="PF12638"/>
    </source>
</evidence>
<name>A0A174H441_9CLOT</name>